<dbReference type="Gene3D" id="3.30.200.20">
    <property type="entry name" value="Phosphorylase Kinase, domain 1"/>
    <property type="match status" value="1"/>
</dbReference>
<feature type="signal peptide" evidence="9">
    <location>
        <begin position="1"/>
        <end position="21"/>
    </location>
</feature>
<dbReference type="InterPro" id="IPR001245">
    <property type="entry name" value="Ser-Thr/Tyr_kinase_cat_dom"/>
</dbReference>
<dbReference type="PRINTS" id="PR01217">
    <property type="entry name" value="PRICHEXTENSN"/>
</dbReference>
<feature type="region of interest" description="Disordered" evidence="7">
    <location>
        <begin position="906"/>
        <end position="927"/>
    </location>
</feature>
<feature type="region of interest" description="Disordered" evidence="7">
    <location>
        <begin position="76"/>
        <end position="381"/>
    </location>
</feature>
<feature type="compositionally biased region" description="Polar residues" evidence="7">
    <location>
        <begin position="31"/>
        <end position="50"/>
    </location>
</feature>
<evidence type="ECO:0000256" key="7">
    <source>
        <dbReference type="SAM" id="MobiDB-lite"/>
    </source>
</evidence>
<evidence type="ECO:0000256" key="3">
    <source>
        <dbReference type="ARBA" id="ARBA00022741"/>
    </source>
</evidence>
<dbReference type="AlphaFoldDB" id="A0A103XNL1"/>
<evidence type="ECO:0000256" key="9">
    <source>
        <dbReference type="SAM" id="SignalP"/>
    </source>
</evidence>
<keyword evidence="2" id="KW-0808">Transferase</keyword>
<feature type="compositionally biased region" description="Low complexity" evidence="7">
    <location>
        <begin position="535"/>
        <end position="550"/>
    </location>
</feature>
<feature type="transmembrane region" description="Helical" evidence="8">
    <location>
        <begin position="450"/>
        <end position="475"/>
    </location>
</feature>
<dbReference type="Gene3D" id="1.10.510.10">
    <property type="entry name" value="Transferase(Phosphotransferase) domain 1"/>
    <property type="match status" value="2"/>
</dbReference>
<keyword evidence="12" id="KW-1185">Reference proteome</keyword>
<dbReference type="FunFam" id="3.30.200.20:FF:000039">
    <property type="entry name" value="receptor-like protein kinase FERONIA"/>
    <property type="match status" value="1"/>
</dbReference>
<keyword evidence="8" id="KW-0472">Membrane</keyword>
<keyword evidence="8" id="KW-0812">Transmembrane</keyword>
<dbReference type="InterPro" id="IPR011009">
    <property type="entry name" value="Kinase-like_dom_sf"/>
</dbReference>
<name>A0A103XNL1_CYNCS</name>
<protein>
    <submittedName>
        <fullName evidence="11">Concanavalin A-like lectin/glucanase, subgroup</fullName>
    </submittedName>
</protein>
<keyword evidence="1" id="KW-0723">Serine/threonine-protein kinase</keyword>
<feature type="compositionally biased region" description="Pro residues" evidence="7">
    <location>
        <begin position="169"/>
        <end position="279"/>
    </location>
</feature>
<dbReference type="InterPro" id="IPR017441">
    <property type="entry name" value="Protein_kinase_ATP_BS"/>
</dbReference>
<evidence type="ECO:0000259" key="10">
    <source>
        <dbReference type="PROSITE" id="PS50011"/>
    </source>
</evidence>
<dbReference type="GO" id="GO:0004674">
    <property type="term" value="F:protein serine/threonine kinase activity"/>
    <property type="evidence" value="ECO:0007669"/>
    <property type="project" value="UniProtKB-KW"/>
</dbReference>
<feature type="chain" id="PRO_5007118953" evidence="9">
    <location>
        <begin position="22"/>
        <end position="990"/>
    </location>
</feature>
<sequence length="990" mass="105186">MDLMVKYYIFLVLQACTIVNSVVLQETSGPQANNGLKPSLSPNTPLNEPSPSKGPGLLPDAAVQIAPLPKEVLHPPPVAQVAPSMSHVPPSIPQVPSSMPEGPPFIVPEPVASPPTKLPMASPPTQPTLPIPPPNLPLPAQLPPSTLPSSPPAPSTLDVPPSNLSAPLASPPSTLPRNAPPSPPTLTVPPPNLPAPLASPPSTLPRNPPPTPPTLTVPPPNLPAPSSPPSTLPRNTPPSPPTLNVPPPNTPAPLSSPPSTLPRKSPPSPPFTRPPPNLPESPSTYEVPPSNSPKDLQPIHRNSSAPPPNMPAPIFHKAPSFYNHPPPPTRSHPPPSLPPLYPPPPPGPKSKPRHHSPLPLPGPESNPRHHTPPPPFSISPSISPSVQTIMPVLSPKVSPSHASPRIPKPIQALPPPPPNEDCLSITCVEPLTNTPPGTPCNCVLPMQLELGLGVSIYTFFPLVSELAFEIAAGVFMRSSQVRIMGANEDSQNPEKTNVIVNLVPLGEKFDNYTALVTAQRLWLKQVPIKSSLFGLPPSPPSRSSGNGMSGDPYGHGNNGRDVKPLGVDVSKQRRNNKLNGGIIAIIALSVVVAVVLVGVTVWVLLFKRPVGAQSGSILPATFPPVTKSSGVGGSMTGSGPESASLSFRSSIAYTGSAKTFSSSDMEKATDNFNESGVLGEGGFGRVYSGVLDDGTKVAVKVLKRDDQQGGREFLAEVEMLSRLHHRNLVRLIGVDKETAPLDWGGRLKIALGAARGLAYLHEDSSPRVIHRDFKYVAPEYAMTGHLLVKSDVYSYGVVLLELLSGRKPVDMSMPPGQENLVAWARPLLPTPEGLNLLIDPSLSPEVPFDSIAKVSAIASMCVQPEVSHRPFMGEVVQALKLVCNECEETRDLGSRSCSQEDLTSVDFDPRVSTNSGPTRSAYPSYESPLDVESGFSTSGLGLDVDSYRMTSSSGPLRPRRRPQLWERMKRFSSGSLSDYGDFLRLLSRSR</sequence>
<dbReference type="Pfam" id="PF07714">
    <property type="entry name" value="PK_Tyr_Ser-Thr"/>
    <property type="match status" value="2"/>
</dbReference>
<dbReference type="GO" id="GO:0005524">
    <property type="term" value="F:ATP binding"/>
    <property type="evidence" value="ECO:0007669"/>
    <property type="project" value="UniProtKB-UniRule"/>
</dbReference>
<keyword evidence="8" id="KW-1133">Transmembrane helix</keyword>
<reference evidence="11 12" key="1">
    <citation type="journal article" date="2016" name="Sci. Rep.">
        <title>The genome sequence of the outbreeding globe artichoke constructed de novo incorporating a phase-aware low-pass sequencing strategy of F1 progeny.</title>
        <authorList>
            <person name="Scaglione D."/>
            <person name="Reyes-Chin-Wo S."/>
            <person name="Acquadro A."/>
            <person name="Froenicke L."/>
            <person name="Portis E."/>
            <person name="Beitel C."/>
            <person name="Tirone M."/>
            <person name="Mauro R."/>
            <person name="Lo Monaco A."/>
            <person name="Mauromicale G."/>
            <person name="Faccioli P."/>
            <person name="Cattivelli L."/>
            <person name="Rieseberg L."/>
            <person name="Michelmore R."/>
            <person name="Lanteri S."/>
        </authorList>
    </citation>
    <scope>NUCLEOTIDE SEQUENCE [LARGE SCALE GENOMIC DNA]</scope>
    <source>
        <strain evidence="11">2C</strain>
    </source>
</reference>
<feature type="region of interest" description="Disordered" evidence="7">
    <location>
        <begin position="31"/>
        <end position="60"/>
    </location>
</feature>
<evidence type="ECO:0000256" key="2">
    <source>
        <dbReference type="ARBA" id="ARBA00022679"/>
    </source>
</evidence>
<proteinExistence type="predicted"/>
<dbReference type="PANTHER" id="PTHR47989:SF9">
    <property type="entry name" value="PROTEIN KINASE SUPERFAMILY PROTEIN"/>
    <property type="match status" value="1"/>
</dbReference>
<feature type="transmembrane region" description="Helical" evidence="8">
    <location>
        <begin position="581"/>
        <end position="605"/>
    </location>
</feature>
<dbReference type="OMA" id="WCGIMAL"/>
<dbReference type="InterPro" id="IPR000719">
    <property type="entry name" value="Prot_kinase_dom"/>
</dbReference>
<comment type="caution">
    <text evidence="11">The sequence shown here is derived from an EMBL/GenBank/DDBJ whole genome shotgun (WGS) entry which is preliminary data.</text>
</comment>
<dbReference type="Pfam" id="PF23180">
    <property type="entry name" value="ALE2_N"/>
    <property type="match status" value="1"/>
</dbReference>
<feature type="domain" description="Protein kinase" evidence="10">
    <location>
        <begin position="672"/>
        <end position="983"/>
    </location>
</feature>
<evidence type="ECO:0000313" key="11">
    <source>
        <dbReference type="EMBL" id="KVH93965.1"/>
    </source>
</evidence>
<evidence type="ECO:0000256" key="8">
    <source>
        <dbReference type="SAM" id="Phobius"/>
    </source>
</evidence>
<dbReference type="Proteomes" id="UP000243975">
    <property type="component" value="Unassembled WGS sequence"/>
</dbReference>
<keyword evidence="5 6" id="KW-0067">ATP-binding</keyword>
<keyword evidence="3 6" id="KW-0547">Nucleotide-binding</keyword>
<keyword evidence="9" id="KW-0732">Signal</keyword>
<evidence type="ECO:0000313" key="12">
    <source>
        <dbReference type="Proteomes" id="UP000243975"/>
    </source>
</evidence>
<dbReference type="Gramene" id="KVH93965">
    <property type="protein sequence ID" value="KVH93965"/>
    <property type="gene ID" value="Ccrd_003973"/>
</dbReference>
<feature type="compositionally biased region" description="Pro residues" evidence="7">
    <location>
        <begin position="101"/>
        <end position="154"/>
    </location>
</feature>
<dbReference type="InterPro" id="IPR057597">
    <property type="entry name" value="ALE2_N"/>
</dbReference>
<dbReference type="EMBL" id="LEKV01004580">
    <property type="protein sequence ID" value="KVH93965.1"/>
    <property type="molecule type" value="Genomic_DNA"/>
</dbReference>
<dbReference type="PROSITE" id="PS00107">
    <property type="entry name" value="PROTEIN_KINASE_ATP"/>
    <property type="match status" value="1"/>
</dbReference>
<dbReference type="PROSITE" id="PS50011">
    <property type="entry name" value="PROTEIN_KINASE_DOM"/>
    <property type="match status" value="1"/>
</dbReference>
<accession>A0A103XNL1</accession>
<feature type="compositionally biased region" description="Low complexity" evidence="7">
    <location>
        <begin position="155"/>
        <end position="168"/>
    </location>
</feature>
<keyword evidence="4" id="KW-0418">Kinase</keyword>
<dbReference type="STRING" id="59895.A0A103XNL1"/>
<evidence type="ECO:0000256" key="5">
    <source>
        <dbReference type="ARBA" id="ARBA00022840"/>
    </source>
</evidence>
<evidence type="ECO:0000256" key="6">
    <source>
        <dbReference type="PROSITE-ProRule" id="PRU10141"/>
    </source>
</evidence>
<evidence type="ECO:0000256" key="4">
    <source>
        <dbReference type="ARBA" id="ARBA00022777"/>
    </source>
</evidence>
<organism evidence="11 12">
    <name type="scientific">Cynara cardunculus var. scolymus</name>
    <name type="common">Globe artichoke</name>
    <name type="synonym">Cynara scolymus</name>
    <dbReference type="NCBI Taxonomy" id="59895"/>
    <lineage>
        <taxon>Eukaryota</taxon>
        <taxon>Viridiplantae</taxon>
        <taxon>Streptophyta</taxon>
        <taxon>Embryophyta</taxon>
        <taxon>Tracheophyta</taxon>
        <taxon>Spermatophyta</taxon>
        <taxon>Magnoliopsida</taxon>
        <taxon>eudicotyledons</taxon>
        <taxon>Gunneridae</taxon>
        <taxon>Pentapetalae</taxon>
        <taxon>asterids</taxon>
        <taxon>campanulids</taxon>
        <taxon>Asterales</taxon>
        <taxon>Asteraceae</taxon>
        <taxon>Carduoideae</taxon>
        <taxon>Cardueae</taxon>
        <taxon>Carduinae</taxon>
        <taxon>Cynara</taxon>
    </lineage>
</organism>
<feature type="compositionally biased region" description="Pro residues" evidence="7">
    <location>
        <begin position="324"/>
        <end position="349"/>
    </location>
</feature>
<evidence type="ECO:0000256" key="1">
    <source>
        <dbReference type="ARBA" id="ARBA00022527"/>
    </source>
</evidence>
<feature type="region of interest" description="Disordered" evidence="7">
    <location>
        <begin position="535"/>
        <end position="561"/>
    </location>
</feature>
<dbReference type="PANTHER" id="PTHR47989">
    <property type="entry name" value="OS01G0750732 PROTEIN"/>
    <property type="match status" value="1"/>
</dbReference>
<feature type="binding site" evidence="6">
    <location>
        <position position="700"/>
    </location>
    <ligand>
        <name>ATP</name>
        <dbReference type="ChEBI" id="CHEBI:30616"/>
    </ligand>
</feature>
<gene>
    <name evidence="11" type="ORF">Ccrd_003973</name>
</gene>
<dbReference type="SUPFAM" id="SSF56112">
    <property type="entry name" value="Protein kinase-like (PK-like)"/>
    <property type="match status" value="1"/>
</dbReference>